<evidence type="ECO:0000313" key="3">
    <source>
        <dbReference type="Proteomes" id="UP000590749"/>
    </source>
</evidence>
<comment type="caution">
    <text evidence="2">The sequence shown here is derived from an EMBL/GenBank/DDBJ whole genome shotgun (WGS) entry which is preliminary data.</text>
</comment>
<evidence type="ECO:0000313" key="2">
    <source>
        <dbReference type="EMBL" id="MBB3098578.1"/>
    </source>
</evidence>
<gene>
    <name evidence="2" type="ORF">FHR83_006277</name>
</gene>
<proteinExistence type="predicted"/>
<feature type="transmembrane region" description="Helical" evidence="1">
    <location>
        <begin position="39"/>
        <end position="58"/>
    </location>
</feature>
<reference evidence="2 3" key="1">
    <citation type="submission" date="2020-08" db="EMBL/GenBank/DDBJ databases">
        <title>Genomic Encyclopedia of Type Strains, Phase III (KMG-III): the genomes of soil and plant-associated and newly described type strains.</title>
        <authorList>
            <person name="Whitman W."/>
        </authorList>
    </citation>
    <scope>NUCLEOTIDE SEQUENCE [LARGE SCALE GENOMIC DNA]</scope>
    <source>
        <strain evidence="2 3">CECT 3287</strain>
    </source>
</reference>
<sequence>MPSSRARRRLIALATTAAGLLIALIGVRSLDDLTFELSTELAATALVAAFWLLIRLAAPPRATCPHCGNHETILRAASTTGHQQHIIGLVAVALAGCFGPILLIGGYTDLDQGDRDNVPLLLILGTLTALGFTVGLRWVRRHRRRPPISCKNCGYHWPTTTR</sequence>
<keyword evidence="3" id="KW-1185">Reference proteome</keyword>
<dbReference type="EMBL" id="JACHXF010000015">
    <property type="protein sequence ID" value="MBB3098578.1"/>
    <property type="molecule type" value="Genomic_DNA"/>
</dbReference>
<keyword evidence="1" id="KW-1133">Transmembrane helix</keyword>
<evidence type="ECO:0000256" key="1">
    <source>
        <dbReference type="SAM" id="Phobius"/>
    </source>
</evidence>
<dbReference type="AlphaFoldDB" id="A0A7W5ALQ5"/>
<protein>
    <submittedName>
        <fullName evidence="2">Putative nucleic-acid-binding Zn-ribbon protein</fullName>
    </submittedName>
</protein>
<organism evidence="2 3">
    <name type="scientific">Actinoplanes campanulatus</name>
    <dbReference type="NCBI Taxonomy" id="113559"/>
    <lineage>
        <taxon>Bacteria</taxon>
        <taxon>Bacillati</taxon>
        <taxon>Actinomycetota</taxon>
        <taxon>Actinomycetes</taxon>
        <taxon>Micromonosporales</taxon>
        <taxon>Micromonosporaceae</taxon>
        <taxon>Actinoplanes</taxon>
    </lineage>
</organism>
<name>A0A7W5ALQ5_9ACTN</name>
<feature type="transmembrane region" description="Helical" evidence="1">
    <location>
        <begin position="120"/>
        <end position="139"/>
    </location>
</feature>
<dbReference type="Proteomes" id="UP000590749">
    <property type="component" value="Unassembled WGS sequence"/>
</dbReference>
<feature type="transmembrane region" description="Helical" evidence="1">
    <location>
        <begin position="86"/>
        <end position="108"/>
    </location>
</feature>
<accession>A0A7W5ALQ5</accession>
<dbReference type="RefSeq" id="WP_183224653.1">
    <property type="nucleotide sequence ID" value="NZ_BMPW01000017.1"/>
</dbReference>
<keyword evidence="1" id="KW-0812">Transmembrane</keyword>
<keyword evidence="1" id="KW-0472">Membrane</keyword>